<dbReference type="Proteomes" id="UP000186851">
    <property type="component" value="Chromosome"/>
</dbReference>
<evidence type="ECO:0000313" key="4">
    <source>
        <dbReference type="Proteomes" id="UP000186851"/>
    </source>
</evidence>
<comment type="pathway">
    <text evidence="1">Cofactor biosynthesis; coenzyme A biosynthesis.</text>
</comment>
<dbReference type="PIRSF" id="PIRSF016896">
    <property type="entry name" value="GHMP_arc_MJ0969"/>
    <property type="match status" value="1"/>
</dbReference>
<keyword evidence="1" id="KW-0547">Nucleotide-binding</keyword>
<dbReference type="PANTHER" id="PTHR42282:SF1">
    <property type="entry name" value="PANTOATE KINASE"/>
    <property type="match status" value="1"/>
</dbReference>
<dbReference type="HAMAP" id="MF_02223">
    <property type="entry name" value="Pantoate_kinase"/>
    <property type="match status" value="1"/>
</dbReference>
<reference evidence="3" key="2">
    <citation type="journal article" date="2022" name="Nat. Microbiol.">
        <title>A closed Candidatus Odinarchaeum chromosome exposes Asgard archaeal viruses.</title>
        <authorList>
            <person name="Tamarit D."/>
            <person name="Caceres E.F."/>
            <person name="Krupovic M."/>
            <person name="Nijland R."/>
            <person name="Eme L."/>
            <person name="Robinson N.P."/>
            <person name="Ettema T.J.G."/>
        </authorList>
    </citation>
    <scope>NUCLEOTIDE SEQUENCE</scope>
    <source>
        <strain evidence="3">LCB_4</strain>
    </source>
</reference>
<dbReference type="InterPro" id="IPR006204">
    <property type="entry name" value="GHMP_kinase_N_dom"/>
</dbReference>
<dbReference type="InterPro" id="IPR012043">
    <property type="entry name" value="PoK"/>
</dbReference>
<dbReference type="EC" id="2.7.1.169" evidence="1"/>
<evidence type="ECO:0000259" key="2">
    <source>
        <dbReference type="Pfam" id="PF00288"/>
    </source>
</evidence>
<comment type="similarity">
    <text evidence="1">Belongs to the GHMP kinase family. PoK subfamily.</text>
</comment>
<name>A0AAF0D2P1_ODILC</name>
<dbReference type="EMBL" id="CP091871">
    <property type="protein sequence ID" value="WEU40597.1"/>
    <property type="molecule type" value="Genomic_DNA"/>
</dbReference>
<dbReference type="InterPro" id="IPR020568">
    <property type="entry name" value="Ribosomal_Su5_D2-typ_SF"/>
</dbReference>
<dbReference type="SUPFAM" id="SSF54211">
    <property type="entry name" value="Ribosomal protein S5 domain 2-like"/>
    <property type="match status" value="1"/>
</dbReference>
<dbReference type="GO" id="GO:0005524">
    <property type="term" value="F:ATP binding"/>
    <property type="evidence" value="ECO:0007669"/>
    <property type="project" value="UniProtKB-KW"/>
</dbReference>
<organism evidence="3 4">
    <name type="scientific">Odinarchaeota yellowstonii (strain LCB_4)</name>
    <dbReference type="NCBI Taxonomy" id="1841599"/>
    <lineage>
        <taxon>Archaea</taxon>
        <taxon>Promethearchaeati</taxon>
        <taxon>Candidatus Odinarchaeota</taxon>
        <taxon>Candidatus Odinarchaeia</taxon>
        <taxon>Candidatus Odinarchaeales</taxon>
        <taxon>Candidatus Odinarchaeaceae</taxon>
        <taxon>Candidatus Odinarchaeum</taxon>
    </lineage>
</organism>
<sequence>MNSENNIRVFVPGRISGFFKILYTTQNSKIKLHGSLGAGPNLEIGGYTSIKIIDDSRKKISVFINGRLEENAVTSLNVIKLLMPAEFDNSIEIHHHIDVPIGCGYGASGIGALGLAAALNIILDLKLTYNQVGEIAHKAEIMAKTGLGTVGPQLLGGFTITRRGGPPGKNLIDKLFVPEDYIIITSSFGPINTRTILSREDIFDDINFHGAKCLKKMLKSPSIPNFLRLSREFAEQLDFITPRVSEVLEKLDEINVNSSMCMIGETVFTIINKRLEPSVVKVLENFFERKNIIITSINNTGLRVYYR</sequence>
<keyword evidence="1" id="KW-0067">ATP-binding</keyword>
<dbReference type="Gene3D" id="3.30.230.10">
    <property type="match status" value="1"/>
</dbReference>
<keyword evidence="1" id="KW-0808">Transferase</keyword>
<proteinExistence type="inferred from homology"/>
<dbReference type="PANTHER" id="PTHR42282">
    <property type="entry name" value="PANTOATE KINASE-RELATED"/>
    <property type="match status" value="1"/>
</dbReference>
<dbReference type="GO" id="GO:0015937">
    <property type="term" value="P:coenzyme A biosynthetic process"/>
    <property type="evidence" value="ECO:0007669"/>
    <property type="project" value="UniProtKB-UniRule"/>
</dbReference>
<keyword evidence="1" id="KW-0418">Kinase</keyword>
<protein>
    <recommendedName>
        <fullName evidence="1">Pantoate kinase</fullName>
        <shortName evidence="1">PoK</shortName>
        <ecNumber evidence="1">2.7.1.169</ecNumber>
    </recommendedName>
</protein>
<feature type="domain" description="GHMP kinase N-terminal" evidence="2">
    <location>
        <begin position="78"/>
        <end position="157"/>
    </location>
</feature>
<dbReference type="AlphaFoldDB" id="A0AAF0D2P1"/>
<gene>
    <name evidence="3" type="ORF">OdinLCB4_001300</name>
</gene>
<evidence type="ECO:0000313" key="3">
    <source>
        <dbReference type="EMBL" id="WEU40597.1"/>
    </source>
</evidence>
<evidence type="ECO:0000256" key="1">
    <source>
        <dbReference type="HAMAP-Rule" id="MF_02223"/>
    </source>
</evidence>
<keyword evidence="1" id="KW-0173">Coenzyme A biosynthesis</keyword>
<dbReference type="KEGG" id="oyw:OdinLCB4_001300"/>
<dbReference type="InterPro" id="IPR014721">
    <property type="entry name" value="Ribsml_uS5_D2-typ_fold_subgr"/>
</dbReference>
<reference evidence="3" key="1">
    <citation type="journal article" date="2017" name="Nature">
        <title>Asgard archaea illuminate the origin of eukaryotic cellular complexity.</title>
        <authorList>
            <person name="Zaremba-Niedzwiedzka K."/>
            <person name="Caceres E.F."/>
            <person name="Saw J.H."/>
            <person name="Backstrom D."/>
            <person name="Juzokaite L."/>
            <person name="Vancaester E."/>
            <person name="Seitz K.W."/>
            <person name="Anantharaman K."/>
            <person name="Starnawski P."/>
            <person name="Kjeldsen K.U."/>
            <person name="Scott M.B."/>
            <person name="Nunoura T."/>
            <person name="Banfield J.F."/>
            <person name="Schramm A."/>
            <person name="Baker B.J."/>
            <person name="Spang A."/>
            <person name="Ettema T.J.G."/>
        </authorList>
    </citation>
    <scope>NUCLEOTIDE SEQUENCE</scope>
    <source>
        <strain evidence="3">LCB_4</strain>
    </source>
</reference>
<comment type="catalytic activity">
    <reaction evidence="1">
        <text>(R)-pantoate + ATP = (R)-4-phosphopantoate + ADP + H(+)</text>
        <dbReference type="Rhea" id="RHEA:28246"/>
        <dbReference type="ChEBI" id="CHEBI:15378"/>
        <dbReference type="ChEBI" id="CHEBI:15980"/>
        <dbReference type="ChEBI" id="CHEBI:30616"/>
        <dbReference type="ChEBI" id="CHEBI:61294"/>
        <dbReference type="ChEBI" id="CHEBI:456216"/>
        <dbReference type="EC" id="2.7.1.169"/>
    </reaction>
</comment>
<accession>A0AAF0D2P1</accession>
<dbReference type="GO" id="GO:0016301">
    <property type="term" value="F:kinase activity"/>
    <property type="evidence" value="ECO:0007669"/>
    <property type="project" value="UniProtKB-UniRule"/>
</dbReference>
<dbReference type="Pfam" id="PF00288">
    <property type="entry name" value="GHMP_kinases_N"/>
    <property type="match status" value="1"/>
</dbReference>
<comment type="function">
    <text evidence="1">Phosphorylates (R)-pantoate to form (R)-4-phosphopantoate in the CoA biosynthesis pathway.</text>
</comment>